<accession>A0A315ZR82</accession>
<dbReference type="RefSeq" id="WP_181392914.1">
    <property type="nucleotide sequence ID" value="NZ_QGDS01000016.1"/>
</dbReference>
<dbReference type="Proteomes" id="UP000254051">
    <property type="component" value="Unassembled WGS sequence"/>
</dbReference>
<name>A0A315ZR82_9FIRM</name>
<dbReference type="AlphaFoldDB" id="A0A315ZR82"/>
<gene>
    <name evidence="1" type="ORF">SAMN05216529_11664</name>
</gene>
<proteinExistence type="predicted"/>
<evidence type="ECO:0000313" key="2">
    <source>
        <dbReference type="Proteomes" id="UP000254051"/>
    </source>
</evidence>
<keyword evidence="2" id="KW-1185">Reference proteome</keyword>
<reference evidence="2" key="1">
    <citation type="submission" date="2017-07" db="EMBL/GenBank/DDBJ databases">
        <authorList>
            <person name="Varghese N."/>
            <person name="Submissions S."/>
        </authorList>
    </citation>
    <scope>NUCLEOTIDE SEQUENCE [LARGE SCALE GENOMIC DNA]</scope>
    <source>
        <strain evidence="2">NLAE-zl-C134</strain>
    </source>
</reference>
<evidence type="ECO:0008006" key="3">
    <source>
        <dbReference type="Google" id="ProtNLM"/>
    </source>
</evidence>
<organism evidence="1 2">
    <name type="scientific">Faecalicatena contorta</name>
    <dbReference type="NCBI Taxonomy" id="39482"/>
    <lineage>
        <taxon>Bacteria</taxon>
        <taxon>Bacillati</taxon>
        <taxon>Bacillota</taxon>
        <taxon>Clostridia</taxon>
        <taxon>Lachnospirales</taxon>
        <taxon>Lachnospiraceae</taxon>
        <taxon>Faecalicatena</taxon>
    </lineage>
</organism>
<sequence length="45" mass="5082">MGLIIFLIGLAVGSLFGAVLICLIQIQHVNKWEEDIHANRNHQKK</sequence>
<evidence type="ECO:0000313" key="1">
    <source>
        <dbReference type="EMBL" id="SUQ15803.1"/>
    </source>
</evidence>
<dbReference type="EMBL" id="UHJJ01000016">
    <property type="protein sequence ID" value="SUQ15803.1"/>
    <property type="molecule type" value="Genomic_DNA"/>
</dbReference>
<protein>
    <recommendedName>
        <fullName evidence="3">DUF3789 domain-containing protein</fullName>
    </recommendedName>
</protein>